<feature type="compositionally biased region" description="Low complexity" evidence="1">
    <location>
        <begin position="1"/>
        <end position="16"/>
    </location>
</feature>
<dbReference type="Proteomes" id="UP000321685">
    <property type="component" value="Unassembled WGS sequence"/>
</dbReference>
<sequence>MFRTATTTPAPSSAFAITGESAWREFDDRDAHQDRIASDLAGALDEPGL</sequence>
<reference evidence="2 3" key="1">
    <citation type="submission" date="2019-07" db="EMBL/GenBank/DDBJ databases">
        <title>Whole genome shotgun sequence of Pseudonocardia sulfidoxydans NBRC 16205.</title>
        <authorList>
            <person name="Hosoyama A."/>
            <person name="Uohara A."/>
            <person name="Ohji S."/>
            <person name="Ichikawa N."/>
        </authorList>
    </citation>
    <scope>NUCLEOTIDE SEQUENCE [LARGE SCALE GENOMIC DNA]</scope>
    <source>
        <strain evidence="2 3">NBRC 16205</strain>
    </source>
</reference>
<name>A0A511DPK3_9PSEU</name>
<accession>A0A511DPK3</accession>
<dbReference type="RefSeq" id="WP_186817140.1">
    <property type="nucleotide sequence ID" value="NZ_BJVJ01000062.1"/>
</dbReference>
<protein>
    <submittedName>
        <fullName evidence="2">Uncharacterized protein</fullName>
    </submittedName>
</protein>
<evidence type="ECO:0000313" key="3">
    <source>
        <dbReference type="Proteomes" id="UP000321685"/>
    </source>
</evidence>
<gene>
    <name evidence="2" type="ORF">PSU4_46880</name>
</gene>
<dbReference type="EMBL" id="BJVJ01000062">
    <property type="protein sequence ID" value="GEL25734.1"/>
    <property type="molecule type" value="Genomic_DNA"/>
</dbReference>
<evidence type="ECO:0000256" key="1">
    <source>
        <dbReference type="SAM" id="MobiDB-lite"/>
    </source>
</evidence>
<dbReference type="AlphaFoldDB" id="A0A511DPK3"/>
<evidence type="ECO:0000313" key="2">
    <source>
        <dbReference type="EMBL" id="GEL25734.1"/>
    </source>
</evidence>
<proteinExistence type="predicted"/>
<keyword evidence="3" id="KW-1185">Reference proteome</keyword>
<comment type="caution">
    <text evidence="2">The sequence shown here is derived from an EMBL/GenBank/DDBJ whole genome shotgun (WGS) entry which is preliminary data.</text>
</comment>
<organism evidence="2 3">
    <name type="scientific">Pseudonocardia sulfidoxydans NBRC 16205</name>
    <dbReference type="NCBI Taxonomy" id="1223511"/>
    <lineage>
        <taxon>Bacteria</taxon>
        <taxon>Bacillati</taxon>
        <taxon>Actinomycetota</taxon>
        <taxon>Actinomycetes</taxon>
        <taxon>Pseudonocardiales</taxon>
        <taxon>Pseudonocardiaceae</taxon>
        <taxon>Pseudonocardia</taxon>
    </lineage>
</organism>
<feature type="region of interest" description="Disordered" evidence="1">
    <location>
        <begin position="1"/>
        <end position="21"/>
    </location>
</feature>